<protein>
    <submittedName>
        <fullName evidence="2">Uncharacterized protein</fullName>
    </submittedName>
</protein>
<sequence length="70" mass="7910">MCVDAKRKRAYTPNIGHRVHDPLKAVIGRRPPINQEESDMMQLNETTLKDRERPANAFLASTRRGLGLAP</sequence>
<reference evidence="2 3" key="1">
    <citation type="submission" date="2017-11" db="EMBL/GenBank/DDBJ databases">
        <title>Complete genome of Rhizobium leguminosarum Norway, an ineffective micro-symbiont.</title>
        <authorList>
            <person name="Hoffrichter A."/>
            <person name="Liang J."/>
            <person name="Brachmann A."/>
            <person name="Marin M."/>
        </authorList>
    </citation>
    <scope>NUCLEOTIDE SEQUENCE [LARGE SCALE GENOMIC DNA]</scope>
    <source>
        <strain evidence="2 3">Norway</strain>
        <plasmid evidence="3">prln3</plasmid>
    </source>
</reference>
<feature type="region of interest" description="Disordered" evidence="1">
    <location>
        <begin position="48"/>
        <end position="70"/>
    </location>
</feature>
<geneLocation type="plasmid" evidence="3">
    <name>prln3</name>
</geneLocation>
<gene>
    <name evidence="2" type="ORF">CUJ84_pRLN3000404</name>
</gene>
<proteinExistence type="predicted"/>
<organism evidence="2 3">
    <name type="scientific">Rhizobium leguminosarum</name>
    <dbReference type="NCBI Taxonomy" id="384"/>
    <lineage>
        <taxon>Bacteria</taxon>
        <taxon>Pseudomonadati</taxon>
        <taxon>Pseudomonadota</taxon>
        <taxon>Alphaproteobacteria</taxon>
        <taxon>Hyphomicrobiales</taxon>
        <taxon>Rhizobiaceae</taxon>
        <taxon>Rhizobium/Agrobacterium group</taxon>
        <taxon>Rhizobium</taxon>
    </lineage>
</organism>
<dbReference type="AlphaFoldDB" id="A0A2K9ZH12"/>
<name>A0A2K9ZH12_RHILE</name>
<accession>A0A2K9ZH12</accession>
<evidence type="ECO:0000313" key="3">
    <source>
        <dbReference type="Proteomes" id="UP000238523"/>
    </source>
</evidence>
<dbReference type="EMBL" id="CP025015">
    <property type="protein sequence ID" value="AUW47524.1"/>
    <property type="molecule type" value="Genomic_DNA"/>
</dbReference>
<dbReference type="Proteomes" id="UP000238523">
    <property type="component" value="Plasmid pRLN3"/>
</dbReference>
<evidence type="ECO:0000256" key="1">
    <source>
        <dbReference type="SAM" id="MobiDB-lite"/>
    </source>
</evidence>
<keyword evidence="2" id="KW-0614">Plasmid</keyword>
<evidence type="ECO:0000313" key="2">
    <source>
        <dbReference type="EMBL" id="AUW47524.1"/>
    </source>
</evidence>